<dbReference type="PANTHER" id="PTHR46890">
    <property type="entry name" value="NON-LTR RETROLELEMENT REVERSE TRANSCRIPTASE-LIKE PROTEIN-RELATED"/>
    <property type="match status" value="1"/>
</dbReference>
<protein>
    <recommendedName>
        <fullName evidence="1">Reverse transcriptase domain-containing protein</fullName>
    </recommendedName>
</protein>
<evidence type="ECO:0000313" key="3">
    <source>
        <dbReference type="Proteomes" id="UP000701853"/>
    </source>
</evidence>
<name>A0A8J5YJ93_9ROSI</name>
<feature type="domain" description="Reverse transcriptase" evidence="1">
    <location>
        <begin position="261"/>
        <end position="348"/>
    </location>
</feature>
<dbReference type="Proteomes" id="UP000701853">
    <property type="component" value="Chromosome 9"/>
</dbReference>
<dbReference type="OrthoDB" id="997823at2759"/>
<evidence type="ECO:0000313" key="2">
    <source>
        <dbReference type="EMBL" id="KAG8482942.1"/>
    </source>
</evidence>
<keyword evidence="3" id="KW-1185">Reference proteome</keyword>
<dbReference type="Pfam" id="PF00078">
    <property type="entry name" value="RVT_1"/>
    <property type="match status" value="1"/>
</dbReference>
<dbReference type="SUPFAM" id="SSF56219">
    <property type="entry name" value="DNase I-like"/>
    <property type="match status" value="1"/>
</dbReference>
<proteinExistence type="predicted"/>
<accession>A0A8J5YJ93</accession>
<evidence type="ECO:0000259" key="1">
    <source>
        <dbReference type="Pfam" id="PF00078"/>
    </source>
</evidence>
<reference evidence="2 3" key="1">
    <citation type="journal article" date="2021" name="bioRxiv">
        <title>The Gossypium anomalum genome as a resource for cotton improvement and evolutionary analysis of hybrid incompatibility.</title>
        <authorList>
            <person name="Grover C.E."/>
            <person name="Yuan D."/>
            <person name="Arick M.A."/>
            <person name="Miller E.R."/>
            <person name="Hu G."/>
            <person name="Peterson D.G."/>
            <person name="Wendel J.F."/>
            <person name="Udall J.A."/>
        </authorList>
    </citation>
    <scope>NUCLEOTIDE SEQUENCE [LARGE SCALE GENOMIC DNA]</scope>
    <source>
        <strain evidence="2">JFW-Udall</strain>
        <tissue evidence="2">Leaf</tissue>
    </source>
</reference>
<gene>
    <name evidence="2" type="ORF">CXB51_021881</name>
</gene>
<dbReference type="AlphaFoldDB" id="A0A8J5YJ93"/>
<organism evidence="2 3">
    <name type="scientific">Gossypium anomalum</name>
    <dbReference type="NCBI Taxonomy" id="47600"/>
    <lineage>
        <taxon>Eukaryota</taxon>
        <taxon>Viridiplantae</taxon>
        <taxon>Streptophyta</taxon>
        <taxon>Embryophyta</taxon>
        <taxon>Tracheophyta</taxon>
        <taxon>Spermatophyta</taxon>
        <taxon>Magnoliopsida</taxon>
        <taxon>eudicotyledons</taxon>
        <taxon>Gunneridae</taxon>
        <taxon>Pentapetalae</taxon>
        <taxon>rosids</taxon>
        <taxon>malvids</taxon>
        <taxon>Malvales</taxon>
        <taxon>Malvaceae</taxon>
        <taxon>Malvoideae</taxon>
        <taxon>Gossypium</taxon>
    </lineage>
</organism>
<dbReference type="InterPro" id="IPR036691">
    <property type="entry name" value="Endo/exonu/phosph_ase_sf"/>
</dbReference>
<comment type="caution">
    <text evidence="2">The sequence shown here is derived from an EMBL/GenBank/DDBJ whole genome shotgun (WGS) entry which is preliminary data.</text>
</comment>
<dbReference type="InterPro" id="IPR052343">
    <property type="entry name" value="Retrotransposon-Effector_Assoc"/>
</dbReference>
<dbReference type="EMBL" id="JAHUZN010000009">
    <property type="protein sequence ID" value="KAG8482942.1"/>
    <property type="molecule type" value="Genomic_DNA"/>
</dbReference>
<dbReference type="InterPro" id="IPR000477">
    <property type="entry name" value="RT_dom"/>
</dbReference>
<dbReference type="CDD" id="cd01650">
    <property type="entry name" value="RT_nLTR_like"/>
    <property type="match status" value="1"/>
</dbReference>
<sequence length="360" mass="41646">MKTIYWDVCGPRSLWVIRRLRAEDSKGGLCLEWKGDIVVNLRSISKNHIVVLVKLMDLGYSGPWFTLERGNLLETNIKERLDRGVTNDKWMSLFPNGRICHLPHSFSDHCPLLLNTDHRRTLHMNTISRLEHEDSNEFYDEEEIWGTATRYFQTLSLPDGIGDPSYILSGIEVSISLEINTILMDKYIDEEVYEAAKDIGPTKALRIDGFLTMFFWRCWHIVGSDVTKFRLSILNDGMDFDQANITDIVLLPKILNPINLANFRPLSLCMVIYKILAKVLANRLQCVIRNCIDNPQSAFVPEQLISDNVLFANEILYTYRQKRMGKKGYMALKLDMRKAYDRVEWGLLKVVMLRMGFDKG</sequence>
<dbReference type="PANTHER" id="PTHR46890:SF48">
    <property type="entry name" value="RNA-DIRECTED DNA POLYMERASE"/>
    <property type="match status" value="1"/>
</dbReference>